<dbReference type="PATRIC" id="fig|1445510.3.peg.1131"/>
<evidence type="ECO:0000313" key="5">
    <source>
        <dbReference type="Proteomes" id="UP000032266"/>
    </source>
</evidence>
<dbReference type="KEGG" id="gsn:YC6258_01160"/>
<dbReference type="Proteomes" id="UP000032266">
    <property type="component" value="Chromosome"/>
</dbReference>
<dbReference type="PANTHER" id="PTHR43649">
    <property type="entry name" value="ARABINOSE-BINDING PROTEIN-RELATED"/>
    <property type="match status" value="1"/>
</dbReference>
<dbReference type="OrthoDB" id="7317090at2"/>
<keyword evidence="5" id="KW-1185">Reference proteome</keyword>
<dbReference type="SUPFAM" id="SSF53850">
    <property type="entry name" value="Periplasmic binding protein-like II"/>
    <property type="match status" value="1"/>
</dbReference>
<dbReference type="InterPro" id="IPR006059">
    <property type="entry name" value="SBP"/>
</dbReference>
<name>A0A0C5VIP1_9GAMM</name>
<evidence type="ECO:0000256" key="3">
    <source>
        <dbReference type="SAM" id="SignalP"/>
    </source>
</evidence>
<proteinExistence type="inferred from homology"/>
<sequence length="428" mass="47842">MIKKSIPLLFMGLAALGGATQANAATEIRMSWWGGNGRHEATNAAVNAFEKANPGIVVKAEYTGWNGHLERLTTQIAGNTEPDLMQTNWNWMPIFSRTGDGFKNLLDYADIIDLDQFDPAALALGTNNGKLNGIPVSMTARVFYYNKDTWTKAGLKYPKTFADLMAAGPVFQKKLGEDYYPVVMEWRDVIALNRSYMVQKYGIPMIDEKNKKFAYSDKQMVEFFQMYADMVKQHVVPSTKYIASFGAGNLYEYKPWINGEWGGVYMWNTAANKYQDNLKPPMSLELGEYPMLPGATDSGLFYKPSLMLSIGKNSKHDKEAAKLLNYLLNEKAGIETMALARGVPLSEKARELLTDDGTLQPTDLSVSGLAQIDSLPKKLTTSAYFENPQLVSLFKELIEQMDQGTKTVAEAAKDFTKQGERILRKAMR</sequence>
<dbReference type="Gene3D" id="3.40.190.10">
    <property type="entry name" value="Periplasmic binding protein-like II"/>
    <property type="match status" value="2"/>
</dbReference>
<feature type="chain" id="PRO_5002183412" evidence="3">
    <location>
        <begin position="25"/>
        <end position="428"/>
    </location>
</feature>
<dbReference type="AlphaFoldDB" id="A0A0C5VIP1"/>
<dbReference type="HOGENOM" id="CLU_031285_5_0_6"/>
<evidence type="ECO:0000256" key="1">
    <source>
        <dbReference type="ARBA" id="ARBA00004418"/>
    </source>
</evidence>
<keyword evidence="4" id="KW-0762">Sugar transport</keyword>
<comment type="subcellular location">
    <subcellularLocation>
        <location evidence="1">Periplasm</location>
    </subcellularLocation>
</comment>
<feature type="signal peptide" evidence="3">
    <location>
        <begin position="1"/>
        <end position="24"/>
    </location>
</feature>
<evidence type="ECO:0000313" key="4">
    <source>
        <dbReference type="EMBL" id="AJQ93208.1"/>
    </source>
</evidence>
<evidence type="ECO:0000256" key="2">
    <source>
        <dbReference type="ARBA" id="ARBA00008520"/>
    </source>
</evidence>
<dbReference type="RefSeq" id="WP_082070568.1">
    <property type="nucleotide sequence ID" value="NZ_CP007142.1"/>
</dbReference>
<protein>
    <submittedName>
        <fullName evidence="4">ABC-type sugar transport system, periplasmic component</fullName>
    </submittedName>
</protein>
<gene>
    <name evidence="4" type="ORF">YC6258_01160</name>
</gene>
<dbReference type="PANTHER" id="PTHR43649:SF11">
    <property type="entry name" value="ABC TRANSPORTER SUBSTRATE-BINDING PROTEIN YESO-RELATED"/>
    <property type="match status" value="1"/>
</dbReference>
<comment type="similarity">
    <text evidence="2">Belongs to the bacterial solute-binding protein 1 family.</text>
</comment>
<dbReference type="InterPro" id="IPR050490">
    <property type="entry name" value="Bact_solute-bd_prot1"/>
</dbReference>
<dbReference type="GO" id="GO:0042597">
    <property type="term" value="C:periplasmic space"/>
    <property type="evidence" value="ECO:0007669"/>
    <property type="project" value="UniProtKB-SubCell"/>
</dbReference>
<dbReference type="STRING" id="1445510.YC6258_01160"/>
<keyword evidence="3" id="KW-0732">Signal</keyword>
<dbReference type="Pfam" id="PF01547">
    <property type="entry name" value="SBP_bac_1"/>
    <property type="match status" value="1"/>
</dbReference>
<reference evidence="4 5" key="1">
    <citation type="submission" date="2014-01" db="EMBL/GenBank/DDBJ databases">
        <title>Full genme sequencing of cellulolytic bacterium Gynuella sunshinyii YC6258T gen. nov., sp. nov.</title>
        <authorList>
            <person name="Khan H."/>
            <person name="Chung E.J."/>
            <person name="Chung Y.R."/>
        </authorList>
    </citation>
    <scope>NUCLEOTIDE SEQUENCE [LARGE SCALE GENOMIC DNA]</scope>
    <source>
        <strain evidence="4 5">YC6258</strain>
    </source>
</reference>
<organism evidence="4 5">
    <name type="scientific">Gynuella sunshinyii YC6258</name>
    <dbReference type="NCBI Taxonomy" id="1445510"/>
    <lineage>
        <taxon>Bacteria</taxon>
        <taxon>Pseudomonadati</taxon>
        <taxon>Pseudomonadota</taxon>
        <taxon>Gammaproteobacteria</taxon>
        <taxon>Oceanospirillales</taxon>
        <taxon>Saccharospirillaceae</taxon>
        <taxon>Gynuella</taxon>
    </lineage>
</organism>
<keyword evidence="4" id="KW-0813">Transport</keyword>
<accession>A0A0C5VIP1</accession>
<dbReference type="EMBL" id="CP007142">
    <property type="protein sequence ID" value="AJQ93208.1"/>
    <property type="molecule type" value="Genomic_DNA"/>
</dbReference>